<organism evidence="1 2">
    <name type="scientific">Ancylostoma duodenale</name>
    <dbReference type="NCBI Taxonomy" id="51022"/>
    <lineage>
        <taxon>Eukaryota</taxon>
        <taxon>Metazoa</taxon>
        <taxon>Ecdysozoa</taxon>
        <taxon>Nematoda</taxon>
        <taxon>Chromadorea</taxon>
        <taxon>Rhabditida</taxon>
        <taxon>Rhabditina</taxon>
        <taxon>Rhabditomorpha</taxon>
        <taxon>Strongyloidea</taxon>
        <taxon>Ancylostomatidae</taxon>
        <taxon>Ancylostomatinae</taxon>
        <taxon>Ancylostoma</taxon>
    </lineage>
</organism>
<keyword evidence="2" id="KW-1185">Reference proteome</keyword>
<dbReference type="PANTHER" id="PTHR46060:SF1">
    <property type="entry name" value="MARINER MOS1 TRANSPOSASE-LIKE PROTEIN"/>
    <property type="match status" value="1"/>
</dbReference>
<reference evidence="1 2" key="1">
    <citation type="submission" date="2013-12" db="EMBL/GenBank/DDBJ databases">
        <title>Draft genome of the parsitic nematode Ancylostoma duodenale.</title>
        <authorList>
            <person name="Mitreva M."/>
        </authorList>
    </citation>
    <scope>NUCLEOTIDE SEQUENCE [LARGE SCALE GENOMIC DNA]</scope>
    <source>
        <strain evidence="1 2">Zhejiang</strain>
    </source>
</reference>
<dbReference type="Proteomes" id="UP000054047">
    <property type="component" value="Unassembled WGS sequence"/>
</dbReference>
<dbReference type="Gene3D" id="3.30.420.10">
    <property type="entry name" value="Ribonuclease H-like superfamily/Ribonuclease H"/>
    <property type="match status" value="1"/>
</dbReference>
<evidence type="ECO:0008006" key="3">
    <source>
        <dbReference type="Google" id="ProtNLM"/>
    </source>
</evidence>
<dbReference type="PANTHER" id="PTHR46060">
    <property type="entry name" value="MARINER MOS1 TRANSPOSASE-LIKE PROTEIN"/>
    <property type="match status" value="1"/>
</dbReference>
<dbReference type="InterPro" id="IPR036397">
    <property type="entry name" value="RNaseH_sf"/>
</dbReference>
<name>A0A0C2D1X2_9BILA</name>
<accession>A0A0C2D1X2</accession>
<evidence type="ECO:0000313" key="1">
    <source>
        <dbReference type="EMBL" id="KIH56042.1"/>
    </source>
</evidence>
<protein>
    <recommendedName>
        <fullName evidence="3">Mos1 transposase HTH domain-containing protein</fullName>
    </recommendedName>
</protein>
<sequence>MARCGPTNIHSAEKSNKHLELHHELLKRGQTFGRRFVERANDSFGQRSEYETRQHKVILLHNNAPPRITKAVKETLEALRWDVLPQAAYSPGHAPSDYKLFRSMSHGLSKQRFQSFECR</sequence>
<proteinExistence type="predicted"/>
<gene>
    <name evidence="1" type="ORF">ANCDUO_13785</name>
</gene>
<dbReference type="AlphaFoldDB" id="A0A0C2D1X2"/>
<dbReference type="EMBL" id="KN736356">
    <property type="protein sequence ID" value="KIH56042.1"/>
    <property type="molecule type" value="Genomic_DNA"/>
</dbReference>
<dbReference type="GO" id="GO:0003676">
    <property type="term" value="F:nucleic acid binding"/>
    <property type="evidence" value="ECO:0007669"/>
    <property type="project" value="InterPro"/>
</dbReference>
<evidence type="ECO:0000313" key="2">
    <source>
        <dbReference type="Proteomes" id="UP000054047"/>
    </source>
</evidence>
<dbReference type="OrthoDB" id="6753067at2759"/>
<dbReference type="InterPro" id="IPR052709">
    <property type="entry name" value="Transposase-MT_Hybrid"/>
</dbReference>